<proteinExistence type="predicted"/>
<accession>A0A0E9VJL1</accession>
<evidence type="ECO:0000313" key="1">
    <source>
        <dbReference type="EMBL" id="JAH78299.1"/>
    </source>
</evidence>
<protein>
    <submittedName>
        <fullName evidence="1">Uncharacterized protein</fullName>
    </submittedName>
</protein>
<organism evidence="1">
    <name type="scientific">Anguilla anguilla</name>
    <name type="common">European freshwater eel</name>
    <name type="synonym">Muraena anguilla</name>
    <dbReference type="NCBI Taxonomy" id="7936"/>
    <lineage>
        <taxon>Eukaryota</taxon>
        <taxon>Metazoa</taxon>
        <taxon>Chordata</taxon>
        <taxon>Craniata</taxon>
        <taxon>Vertebrata</taxon>
        <taxon>Euteleostomi</taxon>
        <taxon>Actinopterygii</taxon>
        <taxon>Neopterygii</taxon>
        <taxon>Teleostei</taxon>
        <taxon>Anguilliformes</taxon>
        <taxon>Anguillidae</taxon>
        <taxon>Anguilla</taxon>
    </lineage>
</organism>
<name>A0A0E9VJL1_ANGAN</name>
<dbReference type="AlphaFoldDB" id="A0A0E9VJL1"/>
<dbReference type="EMBL" id="GBXM01030278">
    <property type="protein sequence ID" value="JAH78299.1"/>
    <property type="molecule type" value="Transcribed_RNA"/>
</dbReference>
<reference evidence="1" key="2">
    <citation type="journal article" date="2015" name="Fish Shellfish Immunol.">
        <title>Early steps in the European eel (Anguilla anguilla)-Vibrio vulnificus interaction in the gills: Role of the RtxA13 toxin.</title>
        <authorList>
            <person name="Callol A."/>
            <person name="Pajuelo D."/>
            <person name="Ebbesson L."/>
            <person name="Teles M."/>
            <person name="MacKenzie S."/>
            <person name="Amaro C."/>
        </authorList>
    </citation>
    <scope>NUCLEOTIDE SEQUENCE</scope>
</reference>
<sequence length="29" mass="3330">MSLLTGPLKYILPHAYGKVFLNSWARHCI</sequence>
<reference evidence="1" key="1">
    <citation type="submission" date="2014-11" db="EMBL/GenBank/DDBJ databases">
        <authorList>
            <person name="Amaro Gonzalez C."/>
        </authorList>
    </citation>
    <scope>NUCLEOTIDE SEQUENCE</scope>
</reference>